<organism evidence="1 2">
    <name type="scientific">Pseudomonas vanderleydeniana</name>
    <dbReference type="NCBI Taxonomy" id="2745495"/>
    <lineage>
        <taxon>Bacteria</taxon>
        <taxon>Pseudomonadati</taxon>
        <taxon>Pseudomonadota</taxon>
        <taxon>Gammaproteobacteria</taxon>
        <taxon>Pseudomonadales</taxon>
        <taxon>Pseudomonadaceae</taxon>
        <taxon>Pseudomonas</taxon>
    </lineage>
</organism>
<dbReference type="EMBL" id="CP077093">
    <property type="protein sequence ID" value="QXI31189.1"/>
    <property type="molecule type" value="Genomic_DNA"/>
</dbReference>
<sequence>MAMALLGDSDEWNLSYEFDAAVPVSGIYLCTGCGKELTARKGERFPHQNQHRHTDFKIPVHWRLVLKTAVN</sequence>
<evidence type="ECO:0000313" key="1">
    <source>
        <dbReference type="EMBL" id="QXI31189.1"/>
    </source>
</evidence>
<dbReference type="KEGG" id="pvw:HU752_015180"/>
<gene>
    <name evidence="1" type="ORF">HU752_015180</name>
</gene>
<dbReference type="AlphaFoldDB" id="A0A9E6PR78"/>
<reference evidence="1 2" key="2">
    <citation type="journal article" date="2021" name="Microorganisms">
        <title>The Ever-Expanding Pseudomonas Genus: Description of 43 New Species and Partition of the Pseudomonas putida Group.</title>
        <authorList>
            <person name="Girard L."/>
            <person name="Lood C."/>
            <person name="Hofte M."/>
            <person name="Vandamme P."/>
            <person name="Rokni-Zadeh H."/>
            <person name="van Noort V."/>
            <person name="Lavigne R."/>
            <person name="De Mot R."/>
        </authorList>
    </citation>
    <scope>NUCLEOTIDE SEQUENCE [LARGE SCALE GENOMIC DNA]</scope>
    <source>
        <strain evidence="1 2">RW8P3</strain>
    </source>
</reference>
<reference evidence="1 2" key="1">
    <citation type="journal article" date="2020" name="Microorganisms">
        <title>Reliable Identification of Environmental Pseudomonas Isolates Using the rpoD Gene.</title>
        <authorList>
            <consortium name="The Broad Institute Genome Sequencing Platform"/>
            <person name="Girard L."/>
            <person name="Lood C."/>
            <person name="Rokni-Zadeh H."/>
            <person name="van Noort V."/>
            <person name="Lavigne R."/>
            <person name="De Mot R."/>
        </authorList>
    </citation>
    <scope>NUCLEOTIDE SEQUENCE [LARGE SCALE GENOMIC DNA]</scope>
    <source>
        <strain evidence="1 2">RW8P3</strain>
    </source>
</reference>
<keyword evidence="2" id="KW-1185">Reference proteome</keyword>
<dbReference type="Proteomes" id="UP000634530">
    <property type="component" value="Chromosome"/>
</dbReference>
<accession>A0A9E6PR78</accession>
<protein>
    <submittedName>
        <fullName evidence="1">Protein L</fullName>
    </submittedName>
</protein>
<name>A0A9E6PR78_9PSED</name>
<proteinExistence type="predicted"/>
<evidence type="ECO:0000313" key="2">
    <source>
        <dbReference type="Proteomes" id="UP000634530"/>
    </source>
</evidence>